<accession>A7SLV5</accession>
<dbReference type="OMA" id="ACGNDSI"/>
<organism evidence="1 2">
    <name type="scientific">Nematostella vectensis</name>
    <name type="common">Starlet sea anemone</name>
    <dbReference type="NCBI Taxonomy" id="45351"/>
    <lineage>
        <taxon>Eukaryota</taxon>
        <taxon>Metazoa</taxon>
        <taxon>Cnidaria</taxon>
        <taxon>Anthozoa</taxon>
        <taxon>Hexacorallia</taxon>
        <taxon>Actiniaria</taxon>
        <taxon>Edwardsiidae</taxon>
        <taxon>Nematostella</taxon>
    </lineage>
</organism>
<dbReference type="PhylomeDB" id="A7SLV5"/>
<protein>
    <submittedName>
        <fullName evidence="1">Uncharacterized protein</fullName>
    </submittedName>
</protein>
<dbReference type="InParanoid" id="A7SLV5"/>
<evidence type="ECO:0000313" key="2">
    <source>
        <dbReference type="Proteomes" id="UP000001593"/>
    </source>
</evidence>
<gene>
    <name evidence="1" type="ORF">NEMVEDRAFT_v1g123155</name>
</gene>
<dbReference type="EMBL" id="DS469702">
    <property type="protein sequence ID" value="EDO35323.1"/>
    <property type="molecule type" value="Genomic_DNA"/>
</dbReference>
<reference evidence="1 2" key="1">
    <citation type="journal article" date="2007" name="Science">
        <title>Sea anemone genome reveals ancestral eumetazoan gene repertoire and genomic organization.</title>
        <authorList>
            <person name="Putnam N.H."/>
            <person name="Srivastava M."/>
            <person name="Hellsten U."/>
            <person name="Dirks B."/>
            <person name="Chapman J."/>
            <person name="Salamov A."/>
            <person name="Terry A."/>
            <person name="Shapiro H."/>
            <person name="Lindquist E."/>
            <person name="Kapitonov V.V."/>
            <person name="Jurka J."/>
            <person name="Genikhovich G."/>
            <person name="Grigoriev I.V."/>
            <person name="Lucas S.M."/>
            <person name="Steele R.E."/>
            <person name="Finnerty J.R."/>
            <person name="Technau U."/>
            <person name="Martindale M.Q."/>
            <person name="Rokhsar D.S."/>
        </authorList>
    </citation>
    <scope>NUCLEOTIDE SEQUENCE [LARGE SCALE GENOMIC DNA]</scope>
    <source>
        <strain evidence="2">CH2 X CH6</strain>
    </source>
</reference>
<sequence>LKNGKACGNDSIHAEMLKADLETSTHVLTDFFHSVWESDTIPNDWTKGLIVKLPKKGNLHVCDKWQGITLVCTV</sequence>
<dbReference type="AlphaFoldDB" id="A7SLV5"/>
<evidence type="ECO:0000313" key="1">
    <source>
        <dbReference type="EMBL" id="EDO35323.1"/>
    </source>
</evidence>
<dbReference type="HOGENOM" id="CLU_118269_0_1_1"/>
<name>A7SLV5_NEMVE</name>
<keyword evidence="2" id="KW-1185">Reference proteome</keyword>
<dbReference type="STRING" id="45351.A7SLV5"/>
<proteinExistence type="predicted"/>
<feature type="non-terminal residue" evidence="1">
    <location>
        <position position="1"/>
    </location>
</feature>
<dbReference type="Proteomes" id="UP000001593">
    <property type="component" value="Unassembled WGS sequence"/>
</dbReference>